<evidence type="ECO:0000313" key="3">
    <source>
        <dbReference type="EMBL" id="TXJ96705.1"/>
    </source>
</evidence>
<evidence type="ECO:0000259" key="1">
    <source>
        <dbReference type="PROSITE" id="PS51186"/>
    </source>
</evidence>
<feature type="domain" description="N-acetyltransferase" evidence="1">
    <location>
        <begin position="27"/>
        <end position="160"/>
    </location>
</feature>
<name>A0A3A1NMG3_9FLAO</name>
<dbReference type="InterPro" id="IPR000182">
    <property type="entry name" value="GNAT_dom"/>
</dbReference>
<keyword evidence="2" id="KW-0808">Transferase</keyword>
<comment type="caution">
    <text evidence="2">The sequence shown here is derived from an EMBL/GenBank/DDBJ whole genome shotgun (WGS) entry which is preliminary data.</text>
</comment>
<protein>
    <submittedName>
        <fullName evidence="2">GNAT family N-acetyltransferase</fullName>
    </submittedName>
</protein>
<dbReference type="Proteomes" id="UP000266691">
    <property type="component" value="Unassembled WGS sequence"/>
</dbReference>
<evidence type="ECO:0000313" key="2">
    <source>
        <dbReference type="EMBL" id="RIV45232.1"/>
    </source>
</evidence>
<dbReference type="SUPFAM" id="SSF55729">
    <property type="entry name" value="Acyl-CoA N-acyltransferases (Nat)"/>
    <property type="match status" value="1"/>
</dbReference>
<dbReference type="Gene3D" id="3.40.630.30">
    <property type="match status" value="1"/>
</dbReference>
<dbReference type="EMBL" id="VNWK01000018">
    <property type="protein sequence ID" value="TXJ96705.1"/>
    <property type="molecule type" value="Genomic_DNA"/>
</dbReference>
<dbReference type="InterPro" id="IPR016181">
    <property type="entry name" value="Acyl_CoA_acyltransferase"/>
</dbReference>
<dbReference type="OrthoDB" id="4016818at2"/>
<dbReference type="EMBL" id="QXFI01000018">
    <property type="protein sequence ID" value="RIV45232.1"/>
    <property type="molecule type" value="Genomic_DNA"/>
</dbReference>
<evidence type="ECO:0000313" key="4">
    <source>
        <dbReference type="Proteomes" id="UP000266691"/>
    </source>
</evidence>
<dbReference type="AlphaFoldDB" id="A0A3A1NMG3"/>
<evidence type="ECO:0000313" key="5">
    <source>
        <dbReference type="Proteomes" id="UP000321621"/>
    </source>
</evidence>
<gene>
    <name evidence="2" type="ORF">D2V05_06595</name>
    <name evidence="3" type="ORF">FQ017_06535</name>
</gene>
<reference evidence="2 4" key="1">
    <citation type="submission" date="2018-08" db="EMBL/GenBank/DDBJ databases">
        <title>Proposal of Muricauda 72 sp.nov. and Muricauda NH166 sp.nov., isolated from seawater.</title>
        <authorList>
            <person name="Cheng H."/>
            <person name="Wu Y.-H."/>
            <person name="Guo L.-L."/>
            <person name="Xu X.-W."/>
        </authorList>
    </citation>
    <scope>NUCLEOTIDE SEQUENCE [LARGE SCALE GENOMIC DNA]</scope>
    <source>
        <strain evidence="2 4">72</strain>
    </source>
</reference>
<dbReference type="RefSeq" id="WP_119646840.1">
    <property type="nucleotide sequence ID" value="NZ_QXFI01000018.1"/>
</dbReference>
<sequence length="160" mass="18085">MQDMLVRLLDLPDITKAEKQLLEKEHIVFRKPIPPEKSIVVNWVRENFSINWADETAAAFTHLPTTCFIAQREQSILGFACFESTAKNFFGPTGVLPSERKKDIGKVLLVKSLMALREMGYAYAIIGGVGPATYYEKTVGAKIIEKSERSIYQNLLKHPK</sequence>
<dbReference type="GO" id="GO:0016747">
    <property type="term" value="F:acyltransferase activity, transferring groups other than amino-acyl groups"/>
    <property type="evidence" value="ECO:0007669"/>
    <property type="project" value="InterPro"/>
</dbReference>
<organism evidence="2 4">
    <name type="scientific">Flagellimonas pelagia</name>
    <dbReference type="NCBI Taxonomy" id="2306998"/>
    <lineage>
        <taxon>Bacteria</taxon>
        <taxon>Pseudomonadati</taxon>
        <taxon>Bacteroidota</taxon>
        <taxon>Flavobacteriia</taxon>
        <taxon>Flavobacteriales</taxon>
        <taxon>Flavobacteriaceae</taxon>
        <taxon>Flagellimonas</taxon>
    </lineage>
</organism>
<proteinExistence type="predicted"/>
<dbReference type="Proteomes" id="UP000321621">
    <property type="component" value="Unassembled WGS sequence"/>
</dbReference>
<dbReference type="PROSITE" id="PS51186">
    <property type="entry name" value="GNAT"/>
    <property type="match status" value="1"/>
</dbReference>
<keyword evidence="5" id="KW-1185">Reference proteome</keyword>
<reference evidence="3 5" key="2">
    <citation type="submission" date="2019-07" db="EMBL/GenBank/DDBJ databases">
        <title>Draft genome of two Muricauda strains isolated from deep sea.</title>
        <authorList>
            <person name="Sun C."/>
        </authorList>
    </citation>
    <scope>NUCLEOTIDE SEQUENCE [LARGE SCALE GENOMIC DNA]</scope>
    <source>
        <strain evidence="3 5">72</strain>
    </source>
</reference>
<accession>A0A3A1NMG3</accession>